<evidence type="ECO:0000313" key="4">
    <source>
        <dbReference type="Proteomes" id="UP000015105"/>
    </source>
</evidence>
<reference evidence="3" key="5">
    <citation type="journal article" date="2021" name="G3 (Bethesda)">
        <title>Aegilops tauschii genome assembly Aet v5.0 features greater sequence contiguity and improved annotation.</title>
        <authorList>
            <person name="Wang L."/>
            <person name="Zhu T."/>
            <person name="Rodriguez J.C."/>
            <person name="Deal K.R."/>
            <person name="Dubcovsky J."/>
            <person name="McGuire P.E."/>
            <person name="Lux T."/>
            <person name="Spannagl M."/>
            <person name="Mayer K.F.X."/>
            <person name="Baldrich P."/>
            <person name="Meyers B.C."/>
            <person name="Huo N."/>
            <person name="Gu Y.Q."/>
            <person name="Zhou H."/>
            <person name="Devos K.M."/>
            <person name="Bennetzen J.L."/>
            <person name="Unver T."/>
            <person name="Budak H."/>
            <person name="Gulick P.J."/>
            <person name="Galiba G."/>
            <person name="Kalapos B."/>
            <person name="Nelson D.R."/>
            <person name="Li P."/>
            <person name="You F.M."/>
            <person name="Luo M.C."/>
            <person name="Dvorak J."/>
        </authorList>
    </citation>
    <scope>NUCLEOTIDE SEQUENCE [LARGE SCALE GENOMIC DNA]</scope>
    <source>
        <strain evidence="3">cv. AL8/78</strain>
    </source>
</reference>
<keyword evidence="1" id="KW-0694">RNA-binding</keyword>
<name>A0A453RU67_AEGTS</name>
<dbReference type="SUPFAM" id="SSF54928">
    <property type="entry name" value="RNA-binding domain, RBD"/>
    <property type="match status" value="1"/>
</dbReference>
<dbReference type="Gene3D" id="3.30.70.330">
    <property type="match status" value="1"/>
</dbReference>
<reference evidence="4" key="1">
    <citation type="journal article" date="2014" name="Science">
        <title>Ancient hybridizations among the ancestral genomes of bread wheat.</title>
        <authorList>
            <consortium name="International Wheat Genome Sequencing Consortium,"/>
            <person name="Marcussen T."/>
            <person name="Sandve S.R."/>
            <person name="Heier L."/>
            <person name="Spannagl M."/>
            <person name="Pfeifer M."/>
            <person name="Jakobsen K.S."/>
            <person name="Wulff B.B."/>
            <person name="Steuernagel B."/>
            <person name="Mayer K.F."/>
            <person name="Olsen O.A."/>
        </authorList>
    </citation>
    <scope>NUCLEOTIDE SEQUENCE [LARGE SCALE GENOMIC DNA]</scope>
    <source>
        <strain evidence="4">cv. AL8/78</strain>
    </source>
</reference>
<dbReference type="InterPro" id="IPR012677">
    <property type="entry name" value="Nucleotide-bd_a/b_plait_sf"/>
</dbReference>
<evidence type="ECO:0000256" key="1">
    <source>
        <dbReference type="PROSITE-ProRule" id="PRU00176"/>
    </source>
</evidence>
<dbReference type="GO" id="GO:0003723">
    <property type="term" value="F:RNA binding"/>
    <property type="evidence" value="ECO:0007669"/>
    <property type="project" value="UniProtKB-UniRule"/>
</dbReference>
<organism evidence="3 4">
    <name type="scientific">Aegilops tauschii subsp. strangulata</name>
    <name type="common">Goatgrass</name>
    <dbReference type="NCBI Taxonomy" id="200361"/>
    <lineage>
        <taxon>Eukaryota</taxon>
        <taxon>Viridiplantae</taxon>
        <taxon>Streptophyta</taxon>
        <taxon>Embryophyta</taxon>
        <taxon>Tracheophyta</taxon>
        <taxon>Spermatophyta</taxon>
        <taxon>Magnoliopsida</taxon>
        <taxon>Liliopsida</taxon>
        <taxon>Poales</taxon>
        <taxon>Poaceae</taxon>
        <taxon>BOP clade</taxon>
        <taxon>Pooideae</taxon>
        <taxon>Triticodae</taxon>
        <taxon>Triticeae</taxon>
        <taxon>Triticinae</taxon>
        <taxon>Aegilops</taxon>
    </lineage>
</organism>
<reference evidence="3" key="4">
    <citation type="submission" date="2019-03" db="UniProtKB">
        <authorList>
            <consortium name="EnsemblPlants"/>
        </authorList>
    </citation>
    <scope>IDENTIFICATION</scope>
</reference>
<reference evidence="4" key="2">
    <citation type="journal article" date="2017" name="Nat. Plants">
        <title>The Aegilops tauschii genome reveals multiple impacts of transposons.</title>
        <authorList>
            <person name="Zhao G."/>
            <person name="Zou C."/>
            <person name="Li K."/>
            <person name="Wang K."/>
            <person name="Li T."/>
            <person name="Gao L."/>
            <person name="Zhang X."/>
            <person name="Wang H."/>
            <person name="Yang Z."/>
            <person name="Liu X."/>
            <person name="Jiang W."/>
            <person name="Mao L."/>
            <person name="Kong X."/>
            <person name="Jiao Y."/>
            <person name="Jia J."/>
        </authorList>
    </citation>
    <scope>NUCLEOTIDE SEQUENCE [LARGE SCALE GENOMIC DNA]</scope>
    <source>
        <strain evidence="4">cv. AL8/78</strain>
    </source>
</reference>
<dbReference type="Gramene" id="AET7Gv20702400.1">
    <property type="protein sequence ID" value="AET7Gv20702400.1"/>
    <property type="gene ID" value="AET7Gv20702400"/>
</dbReference>
<reference evidence="3" key="3">
    <citation type="journal article" date="2017" name="Nature">
        <title>Genome sequence of the progenitor of the wheat D genome Aegilops tauschii.</title>
        <authorList>
            <person name="Luo M.C."/>
            <person name="Gu Y.Q."/>
            <person name="Puiu D."/>
            <person name="Wang H."/>
            <person name="Twardziok S.O."/>
            <person name="Deal K.R."/>
            <person name="Huo N."/>
            <person name="Zhu T."/>
            <person name="Wang L."/>
            <person name="Wang Y."/>
            <person name="McGuire P.E."/>
            <person name="Liu S."/>
            <person name="Long H."/>
            <person name="Ramasamy R.K."/>
            <person name="Rodriguez J.C."/>
            <person name="Van S.L."/>
            <person name="Yuan L."/>
            <person name="Wang Z."/>
            <person name="Xia Z."/>
            <person name="Xiao L."/>
            <person name="Anderson O.D."/>
            <person name="Ouyang S."/>
            <person name="Liang Y."/>
            <person name="Zimin A.V."/>
            <person name="Pertea G."/>
            <person name="Qi P."/>
            <person name="Bennetzen J.L."/>
            <person name="Dai X."/>
            <person name="Dawson M.W."/>
            <person name="Muller H.G."/>
            <person name="Kugler K."/>
            <person name="Rivarola-Duarte L."/>
            <person name="Spannagl M."/>
            <person name="Mayer K.F.X."/>
            <person name="Lu F.H."/>
            <person name="Bevan M.W."/>
            <person name="Leroy P."/>
            <person name="Li P."/>
            <person name="You F.M."/>
            <person name="Sun Q."/>
            <person name="Liu Z."/>
            <person name="Lyons E."/>
            <person name="Wicker T."/>
            <person name="Salzberg S.L."/>
            <person name="Devos K.M."/>
            <person name="Dvorak J."/>
        </authorList>
    </citation>
    <scope>NUCLEOTIDE SEQUENCE [LARGE SCALE GENOMIC DNA]</scope>
    <source>
        <strain evidence="3">cv. AL8/78</strain>
    </source>
</reference>
<dbReference type="PANTHER" id="PTHR15241:SF304">
    <property type="entry name" value="RRM DOMAIN-CONTAINING PROTEIN"/>
    <property type="match status" value="1"/>
</dbReference>
<dbReference type="PANTHER" id="PTHR15241">
    <property type="entry name" value="TRANSFORMER-2-RELATED"/>
    <property type="match status" value="1"/>
</dbReference>
<proteinExistence type="predicted"/>
<dbReference type="Pfam" id="PF00076">
    <property type="entry name" value="RRM_1"/>
    <property type="match status" value="1"/>
</dbReference>
<accession>A0A453RU67</accession>
<protein>
    <recommendedName>
        <fullName evidence="2">RRM domain-containing protein</fullName>
    </recommendedName>
</protein>
<keyword evidence="4" id="KW-1185">Reference proteome</keyword>
<evidence type="ECO:0000313" key="3">
    <source>
        <dbReference type="EnsemblPlants" id="AET7Gv20702400.1"/>
    </source>
</evidence>
<dbReference type="InterPro" id="IPR035979">
    <property type="entry name" value="RBD_domain_sf"/>
</dbReference>
<dbReference type="PROSITE" id="PS50102">
    <property type="entry name" value="RRM"/>
    <property type="match status" value="1"/>
</dbReference>
<feature type="domain" description="RRM" evidence="2">
    <location>
        <begin position="81"/>
        <end position="130"/>
    </location>
</feature>
<dbReference type="EnsemblPlants" id="AET7Gv20702400.1">
    <property type="protein sequence ID" value="AET7Gv20702400.1"/>
    <property type="gene ID" value="AET7Gv20702400"/>
</dbReference>
<sequence length="174" mass="18743">MKPSPSPSYQTLENPKKSAKLPPKILKKIIRNLSFGRIRLSIISPTRLMMAAQVQASAAPAAGAMEGGASPAAGAAAFPATSLYVGDLDVSVQDAQLFDVFSQVGSVVSVRVCRDVNTRMSLGYAYVNFSIPADGMSVPAYHLLVKSRDWPACNVFEVDLVQIVFICLWSWLHA</sequence>
<dbReference type="SMART" id="SM00360">
    <property type="entry name" value="RRM"/>
    <property type="match status" value="1"/>
</dbReference>
<dbReference type="InterPro" id="IPR000504">
    <property type="entry name" value="RRM_dom"/>
</dbReference>
<dbReference type="Proteomes" id="UP000015105">
    <property type="component" value="Chromosome 7D"/>
</dbReference>
<evidence type="ECO:0000259" key="2">
    <source>
        <dbReference type="PROSITE" id="PS50102"/>
    </source>
</evidence>